<protein>
    <submittedName>
        <fullName evidence="2">Candidate secreted effector</fullName>
    </submittedName>
</protein>
<evidence type="ECO:0000313" key="2">
    <source>
        <dbReference type="WBParaSite" id="Minc3s00112g04934"/>
    </source>
</evidence>
<name>A0A914KTN0_MELIC</name>
<evidence type="ECO:0000313" key="1">
    <source>
        <dbReference type="Proteomes" id="UP000887563"/>
    </source>
</evidence>
<dbReference type="AlphaFoldDB" id="A0A914KTN0"/>
<dbReference type="WBParaSite" id="Minc3s00112g04934">
    <property type="protein sequence ID" value="Minc3s00112g04934"/>
    <property type="gene ID" value="Minc3s00112g04934"/>
</dbReference>
<accession>A0A914KTN0</accession>
<organism evidence="1 2">
    <name type="scientific">Meloidogyne incognita</name>
    <name type="common">Southern root-knot nematode worm</name>
    <name type="synonym">Oxyuris incognita</name>
    <dbReference type="NCBI Taxonomy" id="6306"/>
    <lineage>
        <taxon>Eukaryota</taxon>
        <taxon>Metazoa</taxon>
        <taxon>Ecdysozoa</taxon>
        <taxon>Nematoda</taxon>
        <taxon>Chromadorea</taxon>
        <taxon>Rhabditida</taxon>
        <taxon>Tylenchina</taxon>
        <taxon>Tylenchomorpha</taxon>
        <taxon>Tylenchoidea</taxon>
        <taxon>Meloidogynidae</taxon>
        <taxon>Meloidogyninae</taxon>
        <taxon>Meloidogyne</taxon>
        <taxon>Meloidogyne incognita group</taxon>
    </lineage>
</organism>
<dbReference type="Proteomes" id="UP000887563">
    <property type="component" value="Unplaced"/>
</dbReference>
<proteinExistence type="predicted"/>
<reference evidence="2" key="1">
    <citation type="submission" date="2022-11" db="UniProtKB">
        <authorList>
            <consortium name="WormBaseParasite"/>
        </authorList>
    </citation>
    <scope>IDENTIFICATION</scope>
</reference>
<sequence>MLARVLKKQAGSGPEEIETSIYLRINLFCSSALAVNVNKIDNDDCHQRRKKKMWTMMTNCLPSEEQSLRQLAMRFVETKKKSCRPRHCYDPAYEEIRTKGLSHTKKYRAGEDR</sequence>
<keyword evidence="1" id="KW-1185">Reference proteome</keyword>